<protein>
    <submittedName>
        <fullName evidence="1">Uncharacterized protein</fullName>
    </submittedName>
</protein>
<gene>
    <name evidence="1" type="ORF">COU13_00435</name>
</gene>
<organism evidence="1 2">
    <name type="scientific">Candidatus Kaiserbacteria bacterium CG10_big_fil_rev_8_21_14_0_10_43_70</name>
    <dbReference type="NCBI Taxonomy" id="1974605"/>
    <lineage>
        <taxon>Bacteria</taxon>
        <taxon>Candidatus Kaiseribacteriota</taxon>
    </lineage>
</organism>
<dbReference type="InterPro" id="IPR011681">
    <property type="entry name" value="GcrA"/>
</dbReference>
<evidence type="ECO:0000313" key="2">
    <source>
        <dbReference type="Proteomes" id="UP000230706"/>
    </source>
</evidence>
<sequence length="126" mass="14512">MMSLEGIAFQVKELVGQGITDADKIILGLGITDIQLARACEIGKIKRVKFPQRKQWEELNIPLNERASILTLTETRCRWPIGFPREEDFHFCGKECAKEVSYCNYHANIAYQPVRTRRRSKRSITA</sequence>
<dbReference type="Proteomes" id="UP000230706">
    <property type="component" value="Unassembled WGS sequence"/>
</dbReference>
<name>A0A2H0UJE7_9BACT</name>
<reference evidence="2" key="1">
    <citation type="submission" date="2017-09" db="EMBL/GenBank/DDBJ databases">
        <title>Depth-based differentiation of microbial function through sediment-hosted aquifers and enrichment of novel symbionts in the deep terrestrial subsurface.</title>
        <authorList>
            <person name="Probst A.J."/>
            <person name="Ladd B."/>
            <person name="Jarett J.K."/>
            <person name="Geller-Mcgrath D.E."/>
            <person name="Sieber C.M.K."/>
            <person name="Emerson J.B."/>
            <person name="Anantharaman K."/>
            <person name="Thomas B.C."/>
            <person name="Malmstrom R."/>
            <person name="Stieglmeier M."/>
            <person name="Klingl A."/>
            <person name="Woyke T."/>
            <person name="Ryan C.M."/>
            <person name="Banfield J.F."/>
        </authorList>
    </citation>
    <scope>NUCLEOTIDE SEQUENCE [LARGE SCALE GENOMIC DNA]</scope>
</reference>
<dbReference type="AlphaFoldDB" id="A0A2H0UJE7"/>
<proteinExistence type="predicted"/>
<evidence type="ECO:0000313" key="1">
    <source>
        <dbReference type="EMBL" id="PIR86528.1"/>
    </source>
</evidence>
<accession>A0A2H0UJE7</accession>
<dbReference type="EMBL" id="PFBF01000005">
    <property type="protein sequence ID" value="PIR86528.1"/>
    <property type="molecule type" value="Genomic_DNA"/>
</dbReference>
<dbReference type="Pfam" id="PF07750">
    <property type="entry name" value="GcrA"/>
    <property type="match status" value="1"/>
</dbReference>
<comment type="caution">
    <text evidence="1">The sequence shown here is derived from an EMBL/GenBank/DDBJ whole genome shotgun (WGS) entry which is preliminary data.</text>
</comment>